<feature type="region of interest" description="Disordered" evidence="1">
    <location>
        <begin position="1"/>
        <end position="35"/>
    </location>
</feature>
<proteinExistence type="predicted"/>
<comment type="caution">
    <text evidence="2">The sequence shown here is derived from an EMBL/GenBank/DDBJ whole genome shotgun (WGS) entry which is preliminary data.</text>
</comment>
<gene>
    <name evidence="2" type="ORF">HMPREF9719_01606</name>
</gene>
<evidence type="ECO:0000313" key="2">
    <source>
        <dbReference type="EMBL" id="EJZ81479.1"/>
    </source>
</evidence>
<protein>
    <submittedName>
        <fullName evidence="2">Uncharacterized protein</fullName>
    </submittedName>
</protein>
<sequence>AAASLAVAGASRPAPQLGFPGGGPLGHNWGHDDDA</sequence>
<accession>K0YPP0</accession>
<organism evidence="2 3">
    <name type="scientific">Corynebacterium otitidis ATCC 51513</name>
    <dbReference type="NCBI Taxonomy" id="883169"/>
    <lineage>
        <taxon>Bacteria</taxon>
        <taxon>Bacillati</taxon>
        <taxon>Actinomycetota</taxon>
        <taxon>Actinomycetes</taxon>
        <taxon>Mycobacteriales</taxon>
        <taxon>Corynebacteriaceae</taxon>
        <taxon>Corynebacterium</taxon>
    </lineage>
</organism>
<evidence type="ECO:0000256" key="1">
    <source>
        <dbReference type="SAM" id="MobiDB-lite"/>
    </source>
</evidence>
<feature type="non-terminal residue" evidence="2">
    <location>
        <position position="1"/>
    </location>
</feature>
<keyword evidence="3" id="KW-1185">Reference proteome</keyword>
<dbReference type="Proteomes" id="UP000006078">
    <property type="component" value="Unassembled WGS sequence"/>
</dbReference>
<dbReference type="AlphaFoldDB" id="K0YPP0"/>
<evidence type="ECO:0000313" key="3">
    <source>
        <dbReference type="Proteomes" id="UP000006078"/>
    </source>
</evidence>
<reference evidence="2 3" key="1">
    <citation type="submission" date="2012-08" db="EMBL/GenBank/DDBJ databases">
        <title>The Genome Sequence of Turicella otitidis ATCC 51513.</title>
        <authorList>
            <consortium name="The Broad Institute Genome Sequencing Platform"/>
            <person name="Earl A."/>
            <person name="Ward D."/>
            <person name="Feldgarden M."/>
            <person name="Gevers D."/>
            <person name="Huys G."/>
            <person name="Walker B."/>
            <person name="Young S.K."/>
            <person name="Zeng Q."/>
            <person name="Gargeya S."/>
            <person name="Fitzgerald M."/>
            <person name="Haas B."/>
            <person name="Abouelleil A."/>
            <person name="Alvarado L."/>
            <person name="Arachchi H.M."/>
            <person name="Berlin A.M."/>
            <person name="Chapman S.B."/>
            <person name="Goldberg J."/>
            <person name="Griggs A."/>
            <person name="Gujja S."/>
            <person name="Hansen M."/>
            <person name="Howarth C."/>
            <person name="Imamovic A."/>
            <person name="Larimer J."/>
            <person name="McCowen C."/>
            <person name="Montmayeur A."/>
            <person name="Murphy C."/>
            <person name="Neiman D."/>
            <person name="Pearson M."/>
            <person name="Priest M."/>
            <person name="Roberts A."/>
            <person name="Saif S."/>
            <person name="Shea T."/>
            <person name="Sisk P."/>
            <person name="Sykes S."/>
            <person name="Wortman J."/>
            <person name="Nusbaum C."/>
            <person name="Birren B."/>
        </authorList>
    </citation>
    <scope>NUCLEOTIDE SEQUENCE [LARGE SCALE GENOMIC DNA]</scope>
    <source>
        <strain evidence="2 3">ATCC 51513</strain>
    </source>
</reference>
<feature type="compositionally biased region" description="Low complexity" evidence="1">
    <location>
        <begin position="1"/>
        <end position="18"/>
    </location>
</feature>
<dbReference type="EMBL" id="AHAE01000075">
    <property type="protein sequence ID" value="EJZ81479.1"/>
    <property type="molecule type" value="Genomic_DNA"/>
</dbReference>
<dbReference type="HOGENOM" id="CLU_3370634_0_0_11"/>
<name>K0YPP0_9CORY</name>